<dbReference type="Proteomes" id="UP000315252">
    <property type="component" value="Unassembled WGS sequence"/>
</dbReference>
<gene>
    <name evidence="4" type="primary">egtD</name>
    <name evidence="4" type="ORF">FKG95_26445</name>
</gene>
<accession>A0A545T433</accession>
<evidence type="ECO:0000313" key="4">
    <source>
        <dbReference type="EMBL" id="TQV71918.1"/>
    </source>
</evidence>
<dbReference type="InterPro" id="IPR017804">
    <property type="entry name" value="MeTrfase_EgtD-like"/>
</dbReference>
<evidence type="ECO:0000259" key="3">
    <source>
        <dbReference type="Pfam" id="PF10017"/>
    </source>
</evidence>
<organism evidence="4 5">
    <name type="scientific">Denitrobaculum tricleocarpae</name>
    <dbReference type="NCBI Taxonomy" id="2591009"/>
    <lineage>
        <taxon>Bacteria</taxon>
        <taxon>Pseudomonadati</taxon>
        <taxon>Pseudomonadota</taxon>
        <taxon>Alphaproteobacteria</taxon>
        <taxon>Rhodospirillales</taxon>
        <taxon>Rhodospirillaceae</taxon>
        <taxon>Denitrobaculum</taxon>
    </lineage>
</organism>
<dbReference type="EMBL" id="VHSH01000013">
    <property type="protein sequence ID" value="TQV71918.1"/>
    <property type="molecule type" value="Genomic_DNA"/>
</dbReference>
<name>A0A545T433_9PROT</name>
<dbReference type="EC" id="2.1.1.44" evidence="4"/>
<dbReference type="PIRSF" id="PIRSF018005">
    <property type="entry name" value="UCP018005"/>
    <property type="match status" value="1"/>
</dbReference>
<reference evidence="4 5" key="1">
    <citation type="submission" date="2019-06" db="EMBL/GenBank/DDBJ databases">
        <title>Whole genome sequence for Rhodospirillaceae sp. R148.</title>
        <authorList>
            <person name="Wang G."/>
        </authorList>
    </citation>
    <scope>NUCLEOTIDE SEQUENCE [LARGE SCALE GENOMIC DNA]</scope>
    <source>
        <strain evidence="4 5">R148</strain>
    </source>
</reference>
<dbReference type="NCBIfam" id="TIGR03438">
    <property type="entry name" value="egtD_ergothio"/>
    <property type="match status" value="1"/>
</dbReference>
<dbReference type="InterPro" id="IPR019257">
    <property type="entry name" value="MeTrfase_dom"/>
</dbReference>
<evidence type="ECO:0000256" key="2">
    <source>
        <dbReference type="ARBA" id="ARBA00022679"/>
    </source>
</evidence>
<evidence type="ECO:0000256" key="1">
    <source>
        <dbReference type="ARBA" id="ARBA00022603"/>
    </source>
</evidence>
<protein>
    <submittedName>
        <fullName evidence="4">L-histidine N(Alpha)-methyltransferase</fullName>
        <ecNumber evidence="4">2.1.1.44</ecNumber>
    </submittedName>
</protein>
<keyword evidence="2 4" id="KW-0808">Transferase</keyword>
<dbReference type="InterPro" id="IPR035094">
    <property type="entry name" value="EgtD"/>
</dbReference>
<sequence length="324" mass="35691">MSTLERPEAGLRRAKPAVIDEVFASDVLAGLSKPQKELPCRWFYDTRGSELFEAITGLPEYYPTKTEAKILTACALELSGLAGPRVAMIEYGAGAAVKTRLLLDALEAPLYYAPVDISAAFLRGVAENLAREYPAIAMRPIIGNFLSDLEIPTELQTAQRRLGFFPGSTIGNLSDDEITAFFRRARRQLGEDGMLVIGADLRKSPDILIPAYDDSAGVTAAFNKNLLARINRELGGDFDLERFSHKAVWNDADSRIEMHLVSDIAQSITLLGKSFDFAGGESIHTENSRKFSVPGLQSLAEDCGWRPVRVWEDPQKLFSVQMFG</sequence>
<dbReference type="Gene3D" id="3.40.50.150">
    <property type="entry name" value="Vaccinia Virus protein VP39"/>
    <property type="match status" value="1"/>
</dbReference>
<dbReference type="OrthoDB" id="5289726at2"/>
<feature type="domain" description="Histidine-specific methyltransferase SAM-dependent" evidence="3">
    <location>
        <begin position="23"/>
        <end position="322"/>
    </location>
</feature>
<dbReference type="GO" id="GO:0052706">
    <property type="term" value="F:L-histidine N(alpha)-methyltransferase activity"/>
    <property type="evidence" value="ECO:0007669"/>
    <property type="project" value="UniProtKB-EC"/>
</dbReference>
<dbReference type="PANTHER" id="PTHR43397">
    <property type="entry name" value="ERGOTHIONEINE BIOSYNTHESIS PROTEIN 1"/>
    <property type="match status" value="1"/>
</dbReference>
<dbReference type="SUPFAM" id="SSF53335">
    <property type="entry name" value="S-adenosyl-L-methionine-dependent methyltransferases"/>
    <property type="match status" value="1"/>
</dbReference>
<dbReference type="Pfam" id="PF10017">
    <property type="entry name" value="Methyltransf_33"/>
    <property type="match status" value="1"/>
</dbReference>
<dbReference type="InterPro" id="IPR051128">
    <property type="entry name" value="EgtD_Methyltrsf_superfamily"/>
</dbReference>
<dbReference type="InterPro" id="IPR029063">
    <property type="entry name" value="SAM-dependent_MTases_sf"/>
</dbReference>
<keyword evidence="1 4" id="KW-0489">Methyltransferase</keyword>
<evidence type="ECO:0000313" key="5">
    <source>
        <dbReference type="Proteomes" id="UP000315252"/>
    </source>
</evidence>
<dbReference type="RefSeq" id="WP_142899465.1">
    <property type="nucleotide sequence ID" value="NZ_ML660064.1"/>
</dbReference>
<keyword evidence="5" id="KW-1185">Reference proteome</keyword>
<dbReference type="GO" id="GO:0032259">
    <property type="term" value="P:methylation"/>
    <property type="evidence" value="ECO:0007669"/>
    <property type="project" value="UniProtKB-KW"/>
</dbReference>
<proteinExistence type="predicted"/>
<dbReference type="AlphaFoldDB" id="A0A545T433"/>
<comment type="caution">
    <text evidence="4">The sequence shown here is derived from an EMBL/GenBank/DDBJ whole genome shotgun (WGS) entry which is preliminary data.</text>
</comment>
<dbReference type="PANTHER" id="PTHR43397:SF1">
    <property type="entry name" value="ERGOTHIONEINE BIOSYNTHESIS PROTEIN 1"/>
    <property type="match status" value="1"/>
</dbReference>